<feature type="transmembrane region" description="Helical" evidence="1">
    <location>
        <begin position="54"/>
        <end position="71"/>
    </location>
</feature>
<reference evidence="3" key="1">
    <citation type="submission" date="2016-08" db="EMBL/GenBank/DDBJ databases">
        <authorList>
            <person name="Merda D."/>
            <person name="Briand M."/>
            <person name="Taghouti G."/>
            <person name="Carrere S."/>
            <person name="Gouzy J."/>
            <person name="Portier P."/>
            <person name="Jacques M.-A."/>
            <person name="Fischer-Le Saux M."/>
        </authorList>
    </citation>
    <scope>NUCLEOTIDE SEQUENCE [LARGE SCALE GENOMIC DNA]</scope>
    <source>
        <strain evidence="3">CFBP1156</strain>
    </source>
</reference>
<protein>
    <recommendedName>
        <fullName evidence="4">DUF4234 domain-containing protein</fullName>
    </recommendedName>
</protein>
<sequence length="131" mass="14621">MAAPADQLATLFAPSGVKLALLCATTFGGYALYWFYRNWRAIRLISGRRGISPVWRSLFSLIWIFACFRALDRVAGPHRQGVLGWGWGWPALADVGLSLRWVSRSPLALLGLCAWLPLLMFNHRSGRCMGV</sequence>
<keyword evidence="1" id="KW-0812">Transmembrane</keyword>
<feature type="transmembrane region" description="Helical" evidence="1">
    <location>
        <begin position="12"/>
        <end position="33"/>
    </location>
</feature>
<dbReference type="RefSeq" id="WP_053057181.1">
    <property type="nucleotide sequence ID" value="NZ_CP043476.1"/>
</dbReference>
<accession>A0A2S7EP46</accession>
<evidence type="ECO:0000256" key="1">
    <source>
        <dbReference type="SAM" id="Phobius"/>
    </source>
</evidence>
<feature type="transmembrane region" description="Helical" evidence="1">
    <location>
        <begin position="101"/>
        <end position="121"/>
    </location>
</feature>
<evidence type="ECO:0008006" key="4">
    <source>
        <dbReference type="Google" id="ProtNLM"/>
    </source>
</evidence>
<dbReference type="EMBL" id="MDEG01000040">
    <property type="protein sequence ID" value="PPU94021.1"/>
    <property type="molecule type" value="Genomic_DNA"/>
</dbReference>
<gene>
    <name evidence="2" type="ORF">XhyaCFBP1156_20405</name>
</gene>
<proteinExistence type="predicted"/>
<keyword evidence="3" id="KW-1185">Reference proteome</keyword>
<dbReference type="AlphaFoldDB" id="A0A2S7EP46"/>
<organism evidence="2 3">
    <name type="scientific">Xanthomonas hyacinthi</name>
    <dbReference type="NCBI Taxonomy" id="56455"/>
    <lineage>
        <taxon>Bacteria</taxon>
        <taxon>Pseudomonadati</taxon>
        <taxon>Pseudomonadota</taxon>
        <taxon>Gammaproteobacteria</taxon>
        <taxon>Lysobacterales</taxon>
        <taxon>Lysobacteraceae</taxon>
        <taxon>Xanthomonas</taxon>
    </lineage>
</organism>
<dbReference type="OrthoDB" id="8750132at2"/>
<comment type="caution">
    <text evidence="2">The sequence shown here is derived from an EMBL/GenBank/DDBJ whole genome shotgun (WGS) entry which is preliminary data.</text>
</comment>
<evidence type="ECO:0000313" key="2">
    <source>
        <dbReference type="EMBL" id="PPU94021.1"/>
    </source>
</evidence>
<dbReference type="Proteomes" id="UP000238261">
    <property type="component" value="Unassembled WGS sequence"/>
</dbReference>
<evidence type="ECO:0000313" key="3">
    <source>
        <dbReference type="Proteomes" id="UP000238261"/>
    </source>
</evidence>
<name>A0A2S7EP46_9XANT</name>
<keyword evidence="1" id="KW-1133">Transmembrane helix</keyword>
<keyword evidence="1" id="KW-0472">Membrane</keyword>